<dbReference type="CDD" id="cd22823">
    <property type="entry name" value="Gal_Rha_Lectin"/>
    <property type="match status" value="1"/>
</dbReference>
<evidence type="ECO:0000256" key="2">
    <source>
        <dbReference type="SAM" id="Phobius"/>
    </source>
</evidence>
<dbReference type="CDD" id="cd12087">
    <property type="entry name" value="TM_EGFR-like"/>
    <property type="match status" value="1"/>
</dbReference>
<feature type="signal peptide" evidence="3">
    <location>
        <begin position="1"/>
        <end position="32"/>
    </location>
</feature>
<feature type="transmembrane region" description="Helical" evidence="2">
    <location>
        <begin position="309"/>
        <end position="333"/>
    </location>
</feature>
<evidence type="ECO:0000313" key="4">
    <source>
        <dbReference type="Proteomes" id="UP001165740"/>
    </source>
</evidence>
<keyword evidence="2" id="KW-1133">Transmembrane helix</keyword>
<dbReference type="Proteomes" id="UP001165740">
    <property type="component" value="Chromosome 6"/>
</dbReference>
<feature type="chain" id="PRO_5040956628" evidence="3">
    <location>
        <begin position="33"/>
        <end position="448"/>
    </location>
</feature>
<dbReference type="RefSeq" id="XP_055888297.1">
    <property type="nucleotide sequence ID" value="XM_056032322.1"/>
</dbReference>
<feature type="region of interest" description="Disordered" evidence="1">
    <location>
        <begin position="272"/>
        <end position="306"/>
    </location>
</feature>
<dbReference type="GeneID" id="106057547"/>
<dbReference type="OMA" id="QYICERD"/>
<sequence>MVPTVSTADHKWGGMLLGHDIVILVALTFTLASCEPQQTLPTKSVSACYGNLNQYLRLDCPEGKIINVTKIRHAAKNKTANCPSPASMDTYRKECCVPEAEDCNSIVQDSTKAKCDNKQNCIADATWSNIITQCDQLNFPSQSNYMVVEYVCKVPELLPPKYTNGPNVNEGSLLTPTANTTISGGNQLIDTSANQTTSSLGDYTRSATTTLSSTAATTSSTSSTKTTTDTTTKASTPATTTTLATTTTAKSTAASSASGEVKQTTTFTVASNATSTSNANGTSTAKRSTQKHTAESAESSESKNELSDAMVGAIVGGSLGMMLTLVVFIFYWGRKRHLRIVGKHQPTVWDYLLSQTFTVRGTRGYDHFSSIRSSASSDSETNSPMARKNLWLPNIVHRDASPLDDTISNYDNDANGSHRVEIHPQSDPAPFAFLNLYVGAPNSNHHEA</sequence>
<feature type="compositionally biased region" description="Basic and acidic residues" evidence="1">
    <location>
        <begin position="292"/>
        <end position="306"/>
    </location>
</feature>
<gene>
    <name evidence="5" type="primary">LOC106057547</name>
</gene>
<keyword evidence="4" id="KW-1185">Reference proteome</keyword>
<evidence type="ECO:0000256" key="3">
    <source>
        <dbReference type="SAM" id="SignalP"/>
    </source>
</evidence>
<reference evidence="5" key="1">
    <citation type="submission" date="2025-08" db="UniProtKB">
        <authorList>
            <consortium name="RefSeq"/>
        </authorList>
    </citation>
    <scope>IDENTIFICATION</scope>
</reference>
<accession>A0A9W3ALX0</accession>
<keyword evidence="2" id="KW-0812">Transmembrane</keyword>
<name>A0A9W3ALX0_BIOGL</name>
<feature type="compositionally biased region" description="Low complexity" evidence="1">
    <location>
        <begin position="272"/>
        <end position="285"/>
    </location>
</feature>
<dbReference type="InterPro" id="IPR043159">
    <property type="entry name" value="Lectin_gal-bd_sf"/>
</dbReference>
<protein>
    <submittedName>
        <fullName evidence="5">Uncharacterized protein DDB_G0280205-like isoform X1</fullName>
    </submittedName>
</protein>
<feature type="region of interest" description="Disordered" evidence="1">
    <location>
        <begin position="210"/>
        <end position="240"/>
    </location>
</feature>
<organism evidence="4 5">
    <name type="scientific">Biomphalaria glabrata</name>
    <name type="common">Bloodfluke planorb</name>
    <name type="synonym">Freshwater snail</name>
    <dbReference type="NCBI Taxonomy" id="6526"/>
    <lineage>
        <taxon>Eukaryota</taxon>
        <taxon>Metazoa</taxon>
        <taxon>Spiralia</taxon>
        <taxon>Lophotrochozoa</taxon>
        <taxon>Mollusca</taxon>
        <taxon>Gastropoda</taxon>
        <taxon>Heterobranchia</taxon>
        <taxon>Euthyneura</taxon>
        <taxon>Panpulmonata</taxon>
        <taxon>Hygrophila</taxon>
        <taxon>Lymnaeoidea</taxon>
        <taxon>Planorbidae</taxon>
        <taxon>Biomphalaria</taxon>
    </lineage>
</organism>
<evidence type="ECO:0000313" key="5">
    <source>
        <dbReference type="RefSeq" id="XP_055888297.1"/>
    </source>
</evidence>
<dbReference type="Gene3D" id="2.60.120.740">
    <property type="match status" value="1"/>
</dbReference>
<dbReference type="AlphaFoldDB" id="A0A9W3ALX0"/>
<keyword evidence="3" id="KW-0732">Signal</keyword>
<dbReference type="OrthoDB" id="6113130at2759"/>
<keyword evidence="2" id="KW-0472">Membrane</keyword>
<evidence type="ECO:0000256" key="1">
    <source>
        <dbReference type="SAM" id="MobiDB-lite"/>
    </source>
</evidence>
<proteinExistence type="predicted"/>